<protein>
    <submittedName>
        <fullName evidence="2">DUF4956 domain-containing protein</fullName>
    </submittedName>
</protein>
<gene>
    <name evidence="2" type="ORF">LKD81_08535</name>
</gene>
<keyword evidence="1" id="KW-0472">Membrane</keyword>
<keyword evidence="3" id="KW-1185">Reference proteome</keyword>
<organism evidence="2 3">
    <name type="scientific">Hominifimenecus microfluidus</name>
    <dbReference type="NCBI Taxonomy" id="2885348"/>
    <lineage>
        <taxon>Bacteria</taxon>
        <taxon>Bacillati</taxon>
        <taxon>Bacillota</taxon>
        <taxon>Clostridia</taxon>
        <taxon>Lachnospirales</taxon>
        <taxon>Lachnospiraceae</taxon>
        <taxon>Hominifimenecus</taxon>
    </lineage>
</organism>
<accession>A0AAE3EAD3</accession>
<name>A0AAE3EAD3_9FIRM</name>
<comment type="caution">
    <text evidence="2">The sequence shown here is derived from an EMBL/GenBank/DDBJ whole genome shotgun (WGS) entry which is preliminary data.</text>
</comment>
<dbReference type="InterPro" id="IPR032531">
    <property type="entry name" value="DUF4956"/>
</dbReference>
<dbReference type="Proteomes" id="UP001198182">
    <property type="component" value="Unassembled WGS sequence"/>
</dbReference>
<dbReference type="Pfam" id="PF16316">
    <property type="entry name" value="DUF4956"/>
    <property type="match status" value="1"/>
</dbReference>
<feature type="transmembrane region" description="Helical" evidence="1">
    <location>
        <begin position="20"/>
        <end position="39"/>
    </location>
</feature>
<feature type="transmembrane region" description="Helical" evidence="1">
    <location>
        <begin position="51"/>
        <end position="77"/>
    </location>
</feature>
<evidence type="ECO:0000256" key="1">
    <source>
        <dbReference type="SAM" id="Phobius"/>
    </source>
</evidence>
<reference evidence="2" key="1">
    <citation type="submission" date="2021-10" db="EMBL/GenBank/DDBJ databases">
        <title>Anaerobic single-cell dispensing facilitates the cultivation of human gut bacteria.</title>
        <authorList>
            <person name="Afrizal A."/>
        </authorList>
    </citation>
    <scope>NUCLEOTIDE SEQUENCE</scope>
    <source>
        <strain evidence="2">CLA-AA-H215</strain>
    </source>
</reference>
<keyword evidence="1" id="KW-0812">Transmembrane</keyword>
<evidence type="ECO:0000313" key="2">
    <source>
        <dbReference type="EMBL" id="MCC2231043.1"/>
    </source>
</evidence>
<dbReference type="RefSeq" id="WP_308453578.1">
    <property type="nucleotide sequence ID" value="NZ_JAJEQR010000021.1"/>
</dbReference>
<sequence>MLDSIFLEGSTMTLTASNFLLSFAISLALGFVIAGLYMFRSHYSKSFVMTLVMLPAVVQVVILLVNGNLGVGVAVAGTFSLVRFRSVPGTAREITSIFLAMAVGLAAGMGYLGIAVLLVVVLGAVSMILTITSFGDQRNRKDLRITIPESLNYTDVFDDILKSYAKNWELVQVKTTNMGSLYKLTYQIEMKDTSEEKKMIDELRCCNGNLEISCMTSSFGKEEL</sequence>
<feature type="transmembrane region" description="Helical" evidence="1">
    <location>
        <begin position="97"/>
        <end position="130"/>
    </location>
</feature>
<evidence type="ECO:0000313" key="3">
    <source>
        <dbReference type="Proteomes" id="UP001198182"/>
    </source>
</evidence>
<dbReference type="EMBL" id="JAJEQR010000021">
    <property type="protein sequence ID" value="MCC2231043.1"/>
    <property type="molecule type" value="Genomic_DNA"/>
</dbReference>
<keyword evidence="1" id="KW-1133">Transmembrane helix</keyword>
<proteinExistence type="predicted"/>
<dbReference type="AlphaFoldDB" id="A0AAE3EAD3"/>